<evidence type="ECO:0000313" key="12">
    <source>
        <dbReference type="Proteomes" id="UP000008672"/>
    </source>
</evidence>
<dbReference type="GeneTree" id="ENSGT01050000244848"/>
<keyword evidence="2" id="KW-1003">Cell membrane</keyword>
<accession>H3B845</accession>
<dbReference type="GO" id="GO:0019722">
    <property type="term" value="P:calcium-mediated signaling"/>
    <property type="evidence" value="ECO:0007669"/>
    <property type="project" value="TreeGrafter"/>
</dbReference>
<dbReference type="GO" id="GO:0016493">
    <property type="term" value="F:C-C chemokine receptor activity"/>
    <property type="evidence" value="ECO:0007669"/>
    <property type="project" value="TreeGrafter"/>
</dbReference>
<evidence type="ECO:0000256" key="7">
    <source>
        <dbReference type="ARBA" id="ARBA00023170"/>
    </source>
</evidence>
<evidence type="ECO:0000313" key="11">
    <source>
        <dbReference type="Ensembl" id="ENSLACP00000018066.1"/>
    </source>
</evidence>
<dbReference type="AlphaFoldDB" id="H3B845"/>
<dbReference type="InterPro" id="IPR000355">
    <property type="entry name" value="Chemokine_rcpt"/>
</dbReference>
<dbReference type="EMBL" id="AFYH01067379">
    <property type="status" value="NOT_ANNOTATED_CDS"/>
    <property type="molecule type" value="Genomic_DNA"/>
</dbReference>
<evidence type="ECO:0000256" key="3">
    <source>
        <dbReference type="ARBA" id="ARBA00022692"/>
    </source>
</evidence>
<dbReference type="Gene3D" id="1.20.1070.10">
    <property type="entry name" value="Rhodopsin 7-helix transmembrane proteins"/>
    <property type="match status" value="1"/>
</dbReference>
<dbReference type="PRINTS" id="PR00657">
    <property type="entry name" value="CCCHEMOKINER"/>
</dbReference>
<evidence type="ECO:0000256" key="4">
    <source>
        <dbReference type="ARBA" id="ARBA00022989"/>
    </source>
</evidence>
<dbReference type="InterPro" id="IPR017452">
    <property type="entry name" value="GPCR_Rhodpsn_7TM"/>
</dbReference>
<dbReference type="InParanoid" id="H3B845"/>
<dbReference type="Ensembl" id="ENSLACT00000018197.1">
    <property type="protein sequence ID" value="ENSLACP00000018066.1"/>
    <property type="gene ID" value="ENSLACG00000015917.1"/>
</dbReference>
<keyword evidence="6 9" id="KW-0472">Membrane</keyword>
<feature type="transmembrane region" description="Helical" evidence="9">
    <location>
        <begin position="209"/>
        <end position="227"/>
    </location>
</feature>
<dbReference type="GO" id="GO:0019957">
    <property type="term" value="F:C-C chemokine binding"/>
    <property type="evidence" value="ECO:0007669"/>
    <property type="project" value="TreeGrafter"/>
</dbReference>
<dbReference type="GO" id="GO:0060326">
    <property type="term" value="P:cell chemotaxis"/>
    <property type="evidence" value="ECO:0007669"/>
    <property type="project" value="TreeGrafter"/>
</dbReference>
<keyword evidence="4 9" id="KW-1133">Transmembrane helix</keyword>
<feature type="transmembrane region" description="Helical" evidence="9">
    <location>
        <begin position="59"/>
        <end position="79"/>
    </location>
</feature>
<protein>
    <recommendedName>
        <fullName evidence="10">G-protein coupled receptors family 1 profile domain-containing protein</fullName>
    </recommendedName>
</protein>
<dbReference type="PRINTS" id="PR00237">
    <property type="entry name" value="GPCRRHODOPSN"/>
</dbReference>
<dbReference type="FunCoup" id="H3B845">
    <property type="interactions" value="569"/>
</dbReference>
<evidence type="ECO:0000256" key="5">
    <source>
        <dbReference type="ARBA" id="ARBA00023040"/>
    </source>
</evidence>
<keyword evidence="5" id="KW-0297">G-protein coupled receptor</keyword>
<feature type="transmembrane region" description="Helical" evidence="9">
    <location>
        <begin position="239"/>
        <end position="259"/>
    </location>
</feature>
<dbReference type="eggNOG" id="KOG3656">
    <property type="taxonomic scope" value="Eukaryota"/>
</dbReference>
<feature type="transmembrane region" description="Helical" evidence="9">
    <location>
        <begin position="168"/>
        <end position="189"/>
    </location>
</feature>
<dbReference type="PROSITE" id="PS50262">
    <property type="entry name" value="G_PROTEIN_RECEP_F1_2"/>
    <property type="match status" value="1"/>
</dbReference>
<keyword evidence="7" id="KW-0675">Receptor</keyword>
<reference evidence="11" key="2">
    <citation type="submission" date="2025-08" db="UniProtKB">
        <authorList>
            <consortium name="Ensembl"/>
        </authorList>
    </citation>
    <scope>IDENTIFICATION</scope>
</reference>
<dbReference type="OMA" id="ACCVVVW"/>
<sequence>DADWFTENNITFDYDYNYADYGSNDDNYADYGSYNTCCAASPCDSITIQSFEKVFLPGFYSLIFLIGLIGNGMVMGVLLKFKHTLTVTDIYLLYLAVADILMVVALPFWAVEAVHWWIFGTATCKVIGSVFKINLYSGILFLGCIIFERYLSTVHAVQMYQKCKPCSIHLSCFAIWVFCFLLTIPGMMICTNSSSANYWRNTLQFKYHVIGFIVPLCVIVYCNVMIFKTQRASRRFKKWKDLWVNVAVVVAFFLCWAPYNLTLGVDTLIKLNLLPRDCDMESRLAISMSVSTAVSFLSC</sequence>
<keyword evidence="3 9" id="KW-0812">Transmembrane</keyword>
<evidence type="ECO:0000256" key="1">
    <source>
        <dbReference type="ARBA" id="ARBA00004651"/>
    </source>
</evidence>
<dbReference type="Proteomes" id="UP000008672">
    <property type="component" value="Unassembled WGS sequence"/>
</dbReference>
<evidence type="ECO:0000259" key="10">
    <source>
        <dbReference type="PROSITE" id="PS50262"/>
    </source>
</evidence>
<proteinExistence type="predicted"/>
<dbReference type="InterPro" id="IPR050119">
    <property type="entry name" value="CCR1-9-like"/>
</dbReference>
<dbReference type="PANTHER" id="PTHR10489">
    <property type="entry name" value="CELL ADHESION MOLECULE"/>
    <property type="match status" value="1"/>
</dbReference>
<dbReference type="Pfam" id="PF00001">
    <property type="entry name" value="7tm_1"/>
    <property type="match status" value="1"/>
</dbReference>
<dbReference type="GO" id="GO:0006955">
    <property type="term" value="P:immune response"/>
    <property type="evidence" value="ECO:0007669"/>
    <property type="project" value="TreeGrafter"/>
</dbReference>
<dbReference type="GO" id="GO:0007204">
    <property type="term" value="P:positive regulation of cytosolic calcium ion concentration"/>
    <property type="evidence" value="ECO:0007669"/>
    <property type="project" value="TreeGrafter"/>
</dbReference>
<dbReference type="PANTHER" id="PTHR10489:SF671">
    <property type="entry name" value="C-X-C CHEMOKINE RECEPTOR TYPE 3"/>
    <property type="match status" value="1"/>
</dbReference>
<evidence type="ECO:0000256" key="2">
    <source>
        <dbReference type="ARBA" id="ARBA00022475"/>
    </source>
</evidence>
<dbReference type="GO" id="GO:0009897">
    <property type="term" value="C:external side of plasma membrane"/>
    <property type="evidence" value="ECO:0007669"/>
    <property type="project" value="TreeGrafter"/>
</dbReference>
<organism evidence="11 12">
    <name type="scientific">Latimeria chalumnae</name>
    <name type="common">Coelacanth</name>
    <dbReference type="NCBI Taxonomy" id="7897"/>
    <lineage>
        <taxon>Eukaryota</taxon>
        <taxon>Metazoa</taxon>
        <taxon>Chordata</taxon>
        <taxon>Craniata</taxon>
        <taxon>Vertebrata</taxon>
        <taxon>Euteleostomi</taxon>
        <taxon>Coelacanthiformes</taxon>
        <taxon>Coelacanthidae</taxon>
        <taxon>Latimeria</taxon>
    </lineage>
</organism>
<dbReference type="HOGENOM" id="CLU_009579_8_3_1"/>
<evidence type="ECO:0000256" key="6">
    <source>
        <dbReference type="ARBA" id="ARBA00023136"/>
    </source>
</evidence>
<keyword evidence="8" id="KW-0807">Transducer</keyword>
<feature type="transmembrane region" description="Helical" evidence="9">
    <location>
        <begin position="91"/>
        <end position="110"/>
    </location>
</feature>
<evidence type="ECO:0000256" key="8">
    <source>
        <dbReference type="ARBA" id="ARBA00023224"/>
    </source>
</evidence>
<feature type="domain" description="G-protein coupled receptors family 1 profile" evidence="10">
    <location>
        <begin position="70"/>
        <end position="299"/>
    </location>
</feature>
<name>H3B845_LATCH</name>
<feature type="transmembrane region" description="Helical" evidence="9">
    <location>
        <begin position="116"/>
        <end position="147"/>
    </location>
</feature>
<keyword evidence="12" id="KW-1185">Reference proteome</keyword>
<comment type="subcellular location">
    <subcellularLocation>
        <location evidence="1">Cell membrane</location>
        <topology evidence="1">Multi-pass membrane protein</topology>
    </subcellularLocation>
</comment>
<dbReference type="STRING" id="7897.ENSLACP00000018066"/>
<reference evidence="12" key="1">
    <citation type="submission" date="2011-08" db="EMBL/GenBank/DDBJ databases">
        <title>The draft genome of Latimeria chalumnae.</title>
        <authorList>
            <person name="Di Palma F."/>
            <person name="Alfoldi J."/>
            <person name="Johnson J."/>
            <person name="Berlin A."/>
            <person name="Gnerre S."/>
            <person name="Jaffe D."/>
            <person name="MacCallum I."/>
            <person name="Young S."/>
            <person name="Walker B.J."/>
            <person name="Lander E."/>
            <person name="Lindblad-Toh K."/>
        </authorList>
    </citation>
    <scope>NUCLEOTIDE SEQUENCE [LARGE SCALE GENOMIC DNA]</scope>
    <source>
        <strain evidence="12">Wild caught</strain>
    </source>
</reference>
<dbReference type="InterPro" id="IPR000276">
    <property type="entry name" value="GPCR_Rhodpsn"/>
</dbReference>
<evidence type="ECO:0000256" key="9">
    <source>
        <dbReference type="SAM" id="Phobius"/>
    </source>
</evidence>
<dbReference type="SUPFAM" id="SSF81321">
    <property type="entry name" value="Family A G protein-coupled receptor-like"/>
    <property type="match status" value="1"/>
</dbReference>
<reference evidence="11" key="3">
    <citation type="submission" date="2025-09" db="UniProtKB">
        <authorList>
            <consortium name="Ensembl"/>
        </authorList>
    </citation>
    <scope>IDENTIFICATION</scope>
</reference>